<evidence type="ECO:0000256" key="1">
    <source>
        <dbReference type="ARBA" id="ARBA00022468"/>
    </source>
</evidence>
<proteinExistence type="inferred from homology"/>
<dbReference type="SMART" id="SM00164">
    <property type="entry name" value="TBC"/>
    <property type="match status" value="1"/>
</dbReference>
<evidence type="ECO:0000259" key="5">
    <source>
        <dbReference type="PROSITE" id="PS50826"/>
    </source>
</evidence>
<dbReference type="HOGENOM" id="CLU_006235_0_0_1"/>
<evidence type="ECO:0000256" key="2">
    <source>
        <dbReference type="ARBA" id="ARBA00034124"/>
    </source>
</evidence>
<feature type="region of interest" description="Disordered" evidence="3">
    <location>
        <begin position="426"/>
        <end position="455"/>
    </location>
</feature>
<evidence type="ECO:0008006" key="8">
    <source>
        <dbReference type="Google" id="ProtNLM"/>
    </source>
</evidence>
<dbReference type="SMART" id="SM00593">
    <property type="entry name" value="RUN"/>
    <property type="match status" value="1"/>
</dbReference>
<dbReference type="STRING" id="45351.A7RV83"/>
<dbReference type="InterPro" id="IPR037745">
    <property type="entry name" value="SGSM1/2"/>
</dbReference>
<dbReference type="InterPro" id="IPR004012">
    <property type="entry name" value="Run_dom"/>
</dbReference>
<accession>A7RV83</accession>
<dbReference type="PhylomeDB" id="A7RV83"/>
<dbReference type="Gene3D" id="1.10.472.80">
    <property type="entry name" value="Ypt/Rab-GAP domain of gyp1p, domain 3"/>
    <property type="match status" value="1"/>
</dbReference>
<dbReference type="AlphaFoldDB" id="A7RV83"/>
<comment type="similarity">
    <text evidence="2">Belongs to the RUTBC family.</text>
</comment>
<dbReference type="PANTHER" id="PTHR22957">
    <property type="entry name" value="TBC1 DOMAIN FAMILY MEMBER GTPASE-ACTIVATING PROTEIN"/>
    <property type="match status" value="1"/>
</dbReference>
<dbReference type="Gene3D" id="2.30.29.230">
    <property type="match status" value="1"/>
</dbReference>
<dbReference type="Gene3D" id="1.20.58.900">
    <property type="match status" value="1"/>
</dbReference>
<dbReference type="PROSITE" id="PS50826">
    <property type="entry name" value="RUN"/>
    <property type="match status" value="1"/>
</dbReference>
<dbReference type="FunFam" id="1.10.472.80:FF:000004">
    <property type="entry name" value="Small G protein signaling modulator 1"/>
    <property type="match status" value="1"/>
</dbReference>
<sequence>MEEAVMKKFIHADSSTITSLCAAVQAGLTHGLKKRAGGLLPAYDTQTILEKLAKMSEAAAELVKELSGNESSQKLNNGTSGKVALSCINPSTKKINGYSVTGHCGKYLWIRIALLEKLLTRIVVDLKSYASMFYEPEALIADPVDGQIFIELLDGPCALDFSKMKTPDNYWTDPSADELVQRHKIHSSLYPVPSSPNPPRPQLGATARKQEENTAVAPVMAREHIESLHQNSYTTLLYGKNNVNVQPHEKASPIPGYLSLHKSNELLVLKWTPNTLMSGSDEKEKSLFWDYALTVNLNDVVYLHCHQQSGSGVVILIGQDGVQRPPIHFPTAGSLLSFLNCLENGLHPFGQLDPPLFAPRSRGLVLPSLKKTGESSAPVSPNKELNNQDYVFRLVSATKPEDVGKQGLKASQVAPRFLASAVDCKNTMDSRPGKRASFQSRKEHQKKSVQSESLHSACETMRRQITLRAFNGWSSYVRHLQTVRTHLSFLVSHDTVTGRENGEDFTCGLTEEAWKRLFKDGSVTEEDRLKKYVYFGGISHSLRKEVWPYLLKHYTFGSTPESRRQTDLVKREEYQQILEDWRSVETYIIQNEKDHEVDGLSMGSTGSRDEVFEQLEMISTGLEKTVENPDGKDIEEPAVEGLDETAKLRIMNGQDLSPIGLISNGDDAESGCCDCGDLGEHTCPVCRSCGKRVERELNGNCSKIPNGHVRRESAEGMRSNSEPGAGDILCKQCSQDSSSSSCPYSAELLDNLSMNLHRIDKDVQRCDRNYWYFTQENLLKLRNVISSYVWTTLNVGYVQGMCDLVAPLLVIFDDESITYSCFVQLMDRMNNNFPHGGAMDLHFSNMRSLIQVLDPEMFEHLQQNGDLTHFYFCYRWFLLDFKRELLYDDVFKVWETIWAARHCTTDHFVLFIALALLQFYRDIILDNKMDFTDIIKFFNEMAERHDAKAALEMARTLITKVQELIKNQ</sequence>
<dbReference type="FunFam" id="1.10.8.270:FF:000064">
    <property type="entry name" value="Small G protein-signaling modulator 1b"/>
    <property type="match status" value="1"/>
</dbReference>
<dbReference type="EMBL" id="DS469543">
    <property type="protein sequence ID" value="EDO44527.1"/>
    <property type="molecule type" value="Genomic_DNA"/>
</dbReference>
<protein>
    <recommendedName>
        <fullName evidence="8">Small G protein signaling modulator 1-like protein</fullName>
    </recommendedName>
</protein>
<dbReference type="PROSITE" id="PS50086">
    <property type="entry name" value="TBC_RABGAP"/>
    <property type="match status" value="1"/>
</dbReference>
<dbReference type="InterPro" id="IPR000195">
    <property type="entry name" value="Rab-GAP-TBC_dom"/>
</dbReference>
<dbReference type="eggNOG" id="KOG1648">
    <property type="taxonomic scope" value="Eukaryota"/>
</dbReference>
<dbReference type="SUPFAM" id="SSF140741">
    <property type="entry name" value="RUN domain-like"/>
    <property type="match status" value="1"/>
</dbReference>
<dbReference type="Pfam" id="PF12068">
    <property type="entry name" value="PH_RBD"/>
    <property type="match status" value="1"/>
</dbReference>
<dbReference type="Gene3D" id="1.10.8.270">
    <property type="entry name" value="putative rabgap domain of human tbc1 domain family member 14 like domains"/>
    <property type="match status" value="1"/>
</dbReference>
<reference evidence="6 7" key="1">
    <citation type="journal article" date="2007" name="Science">
        <title>Sea anemone genome reveals ancestral eumetazoan gene repertoire and genomic organization.</title>
        <authorList>
            <person name="Putnam N.H."/>
            <person name="Srivastava M."/>
            <person name="Hellsten U."/>
            <person name="Dirks B."/>
            <person name="Chapman J."/>
            <person name="Salamov A."/>
            <person name="Terry A."/>
            <person name="Shapiro H."/>
            <person name="Lindquist E."/>
            <person name="Kapitonov V.V."/>
            <person name="Jurka J."/>
            <person name="Genikhovich G."/>
            <person name="Grigoriev I.V."/>
            <person name="Lucas S.M."/>
            <person name="Steele R.E."/>
            <person name="Finnerty J.R."/>
            <person name="Technau U."/>
            <person name="Martindale M.Q."/>
            <person name="Rokhsar D.S."/>
        </authorList>
    </citation>
    <scope>NUCLEOTIDE SEQUENCE [LARGE SCALE GENOMIC DNA]</scope>
    <source>
        <strain evidence="7">CH2 X CH6</strain>
    </source>
</reference>
<evidence type="ECO:0000259" key="4">
    <source>
        <dbReference type="PROSITE" id="PS50086"/>
    </source>
</evidence>
<dbReference type="OMA" id="CDRNYAY"/>
<dbReference type="GO" id="GO:0005096">
    <property type="term" value="F:GTPase activator activity"/>
    <property type="evidence" value="ECO:0000318"/>
    <property type="project" value="GO_Central"/>
</dbReference>
<dbReference type="PANTHER" id="PTHR22957:SF502">
    <property type="entry name" value="SMALL G PROTEIN SIGNALING MODULATOR 2-RELATED"/>
    <property type="match status" value="1"/>
</dbReference>
<dbReference type="InterPro" id="IPR037213">
    <property type="entry name" value="Run_dom_sf"/>
</dbReference>
<keyword evidence="1" id="KW-0343">GTPase activation</keyword>
<dbReference type="FunFam" id="1.20.58.900:FF:000026">
    <property type="entry name" value="Small G protein signaling modulator 1"/>
    <property type="match status" value="1"/>
</dbReference>
<dbReference type="Proteomes" id="UP000001593">
    <property type="component" value="Unassembled WGS sequence"/>
</dbReference>
<feature type="domain" description="RUN" evidence="5">
    <location>
        <begin position="11"/>
        <end position="168"/>
    </location>
</feature>
<feature type="region of interest" description="Disordered" evidence="3">
    <location>
        <begin position="188"/>
        <end position="207"/>
    </location>
</feature>
<dbReference type="InterPro" id="IPR021935">
    <property type="entry name" value="SGSM1/2_RBD"/>
</dbReference>
<dbReference type="InParanoid" id="A7RV83"/>
<keyword evidence="7" id="KW-1185">Reference proteome</keyword>
<evidence type="ECO:0000256" key="3">
    <source>
        <dbReference type="SAM" id="MobiDB-lite"/>
    </source>
</evidence>
<feature type="domain" description="Rab-GAP TBC" evidence="4">
    <location>
        <begin position="537"/>
        <end position="901"/>
    </location>
</feature>
<name>A7RV83_NEMVE</name>
<dbReference type="Pfam" id="PF02759">
    <property type="entry name" value="RUN"/>
    <property type="match status" value="1"/>
</dbReference>
<dbReference type="GO" id="GO:0031410">
    <property type="term" value="C:cytoplasmic vesicle"/>
    <property type="evidence" value="ECO:0007669"/>
    <property type="project" value="UniProtKB-ARBA"/>
</dbReference>
<evidence type="ECO:0000313" key="7">
    <source>
        <dbReference type="Proteomes" id="UP000001593"/>
    </source>
</evidence>
<gene>
    <name evidence="6" type="ORF">NEMVEDRAFT_v1g163111</name>
</gene>
<dbReference type="CDD" id="cd15784">
    <property type="entry name" value="PH_RUTBC"/>
    <property type="match status" value="1"/>
</dbReference>
<dbReference type="CDD" id="cd17687">
    <property type="entry name" value="RUN_SGSM1_like"/>
    <property type="match status" value="1"/>
</dbReference>
<organism evidence="6 7">
    <name type="scientific">Nematostella vectensis</name>
    <name type="common">Starlet sea anemone</name>
    <dbReference type="NCBI Taxonomy" id="45351"/>
    <lineage>
        <taxon>Eukaryota</taxon>
        <taxon>Metazoa</taxon>
        <taxon>Cnidaria</taxon>
        <taxon>Anthozoa</taxon>
        <taxon>Hexacorallia</taxon>
        <taxon>Actiniaria</taxon>
        <taxon>Edwardsiidae</taxon>
        <taxon>Nematostella</taxon>
    </lineage>
</organism>
<evidence type="ECO:0000313" key="6">
    <source>
        <dbReference type="EMBL" id="EDO44527.1"/>
    </source>
</evidence>
<dbReference type="SUPFAM" id="SSF47923">
    <property type="entry name" value="Ypt/Rab-GAP domain of gyp1p"/>
    <property type="match status" value="2"/>
</dbReference>
<dbReference type="InterPro" id="IPR035969">
    <property type="entry name" value="Rab-GAP_TBC_sf"/>
</dbReference>
<dbReference type="Pfam" id="PF00566">
    <property type="entry name" value="RabGAP-TBC"/>
    <property type="match status" value="1"/>
</dbReference>